<sequence>MPMIRSTGSVQKLLHNIARMIVVIIPYFCFGYKMLQLIKRLFQLNEDSQLPNSTRKKKDVD</sequence>
<dbReference type="EMBL" id="JYDI01000824">
    <property type="protein sequence ID" value="KRY43914.1"/>
    <property type="molecule type" value="Genomic_DNA"/>
</dbReference>
<reference evidence="2 3" key="1">
    <citation type="submission" date="2015-01" db="EMBL/GenBank/DDBJ databases">
        <title>Evolution of Trichinella species and genotypes.</title>
        <authorList>
            <person name="Korhonen P.K."/>
            <person name="Edoardo P."/>
            <person name="Giuseppe L.R."/>
            <person name="Gasser R.B."/>
        </authorList>
    </citation>
    <scope>NUCLEOTIDE SEQUENCE [LARGE SCALE GENOMIC DNA]</scope>
    <source>
        <strain evidence="2">ISS120</strain>
    </source>
</reference>
<dbReference type="Proteomes" id="UP000054653">
    <property type="component" value="Unassembled WGS sequence"/>
</dbReference>
<evidence type="ECO:0000313" key="3">
    <source>
        <dbReference type="Proteomes" id="UP000054653"/>
    </source>
</evidence>
<keyword evidence="1" id="KW-1133">Transmembrane helix</keyword>
<feature type="transmembrane region" description="Helical" evidence="1">
    <location>
        <begin position="17"/>
        <end position="35"/>
    </location>
</feature>
<dbReference type="AlphaFoldDB" id="A0A0V1C3P8"/>
<evidence type="ECO:0000313" key="2">
    <source>
        <dbReference type="EMBL" id="KRY43914.1"/>
    </source>
</evidence>
<gene>
    <name evidence="2" type="ORF">T03_5743</name>
</gene>
<accession>A0A0V1C3P8</accession>
<comment type="caution">
    <text evidence="2">The sequence shown here is derived from an EMBL/GenBank/DDBJ whole genome shotgun (WGS) entry which is preliminary data.</text>
</comment>
<protein>
    <submittedName>
        <fullName evidence="2">Uncharacterized protein</fullName>
    </submittedName>
</protein>
<keyword evidence="3" id="KW-1185">Reference proteome</keyword>
<organism evidence="2 3">
    <name type="scientific">Trichinella britovi</name>
    <name type="common">Parasitic roundworm</name>
    <dbReference type="NCBI Taxonomy" id="45882"/>
    <lineage>
        <taxon>Eukaryota</taxon>
        <taxon>Metazoa</taxon>
        <taxon>Ecdysozoa</taxon>
        <taxon>Nematoda</taxon>
        <taxon>Enoplea</taxon>
        <taxon>Dorylaimia</taxon>
        <taxon>Trichinellida</taxon>
        <taxon>Trichinellidae</taxon>
        <taxon>Trichinella</taxon>
    </lineage>
</organism>
<keyword evidence="1" id="KW-0472">Membrane</keyword>
<keyword evidence="1" id="KW-0812">Transmembrane</keyword>
<name>A0A0V1C3P8_TRIBR</name>
<evidence type="ECO:0000256" key="1">
    <source>
        <dbReference type="SAM" id="Phobius"/>
    </source>
</evidence>
<proteinExistence type="predicted"/>